<protein>
    <submittedName>
        <fullName evidence="1">(salmon louse) hypothetical protein</fullName>
    </submittedName>
</protein>
<dbReference type="Proteomes" id="UP000675881">
    <property type="component" value="Chromosome 14"/>
</dbReference>
<dbReference type="EMBL" id="HG994593">
    <property type="protein sequence ID" value="CAF2854570.1"/>
    <property type="molecule type" value="Genomic_DNA"/>
</dbReference>
<organism evidence="1 2">
    <name type="scientific">Lepeophtheirus salmonis</name>
    <name type="common">Salmon louse</name>
    <name type="synonym">Caligus salmonis</name>
    <dbReference type="NCBI Taxonomy" id="72036"/>
    <lineage>
        <taxon>Eukaryota</taxon>
        <taxon>Metazoa</taxon>
        <taxon>Ecdysozoa</taxon>
        <taxon>Arthropoda</taxon>
        <taxon>Crustacea</taxon>
        <taxon>Multicrustacea</taxon>
        <taxon>Hexanauplia</taxon>
        <taxon>Copepoda</taxon>
        <taxon>Siphonostomatoida</taxon>
        <taxon>Caligidae</taxon>
        <taxon>Lepeophtheirus</taxon>
    </lineage>
</organism>
<keyword evidence="2" id="KW-1185">Reference proteome</keyword>
<name>A0A7R8CLE2_LEPSM</name>
<evidence type="ECO:0000313" key="2">
    <source>
        <dbReference type="Proteomes" id="UP000675881"/>
    </source>
</evidence>
<accession>A0A7R8CLE2</accession>
<reference evidence="1" key="1">
    <citation type="submission" date="2021-02" db="EMBL/GenBank/DDBJ databases">
        <authorList>
            <person name="Bekaert M."/>
        </authorList>
    </citation>
    <scope>NUCLEOTIDE SEQUENCE</scope>
    <source>
        <strain evidence="1">IoA-00</strain>
    </source>
</reference>
<proteinExistence type="predicted"/>
<sequence length="184" mass="20561">MYYLSLKFARTLSNNDYVILFYKLVPSRIKIWCSKVNCYHFSWLGPMTSSTSSADLNLRCEENFKEEEPCFEPLVYTIGKDNENGPNTTIIEEICESTGECNPLCEISGTDMCIKLVYYKSSEGGVDSSHSFCGTVKGVLPIEGCHYQKMKDGMDVQACFCSTDRCNADNKIQAGALEPSLPGF</sequence>
<evidence type="ECO:0000313" key="1">
    <source>
        <dbReference type="EMBL" id="CAF2854570.1"/>
    </source>
</evidence>
<dbReference type="OrthoDB" id="6582325at2759"/>
<gene>
    <name evidence="1" type="ORF">LSAA_4586</name>
</gene>
<dbReference type="AlphaFoldDB" id="A0A7R8CLE2"/>